<dbReference type="SUPFAM" id="SSF53706">
    <property type="entry name" value="Formate dehydrogenase/DMSO reductase, domains 1-3"/>
    <property type="match status" value="1"/>
</dbReference>
<accession>A0A0F9A2S1</accession>
<keyword evidence="2" id="KW-0408">Iron</keyword>
<dbReference type="Pfam" id="PF04879">
    <property type="entry name" value="Molybdop_Fe4S4"/>
    <property type="match status" value="1"/>
</dbReference>
<dbReference type="Gene3D" id="2.20.25.90">
    <property type="entry name" value="ADC-like domains"/>
    <property type="match status" value="1"/>
</dbReference>
<name>A0A0F9A2S1_9ZZZZ</name>
<dbReference type="GO" id="GO:0016491">
    <property type="term" value="F:oxidoreductase activity"/>
    <property type="evidence" value="ECO:0007669"/>
    <property type="project" value="InterPro"/>
</dbReference>
<feature type="domain" description="4Fe-4S Mo/W bis-MGD-type" evidence="4">
    <location>
        <begin position="4"/>
        <end position="29"/>
    </location>
</feature>
<evidence type="ECO:0000259" key="4">
    <source>
        <dbReference type="PROSITE" id="PS51669"/>
    </source>
</evidence>
<dbReference type="EMBL" id="LAZR01057031">
    <property type="protein sequence ID" value="KKK72884.1"/>
    <property type="molecule type" value="Genomic_DNA"/>
</dbReference>
<keyword evidence="3" id="KW-0411">Iron-sulfur</keyword>
<evidence type="ECO:0000313" key="5">
    <source>
        <dbReference type="EMBL" id="KKK72884.1"/>
    </source>
</evidence>
<comment type="caution">
    <text evidence="5">The sequence shown here is derived from an EMBL/GenBank/DDBJ whole genome shotgun (WGS) entry which is preliminary data.</text>
</comment>
<dbReference type="GO" id="GO:0046872">
    <property type="term" value="F:metal ion binding"/>
    <property type="evidence" value="ECO:0007669"/>
    <property type="project" value="UniProtKB-KW"/>
</dbReference>
<sequence length="29" mass="2994">MGEKKIVETTCKSCHGGCGVLVTVEDGVI</sequence>
<dbReference type="GO" id="GO:0051536">
    <property type="term" value="F:iron-sulfur cluster binding"/>
    <property type="evidence" value="ECO:0007669"/>
    <property type="project" value="UniProtKB-KW"/>
</dbReference>
<gene>
    <name evidence="5" type="ORF">LCGC14_2899390</name>
</gene>
<evidence type="ECO:0000256" key="2">
    <source>
        <dbReference type="ARBA" id="ARBA00023004"/>
    </source>
</evidence>
<organism evidence="5">
    <name type="scientific">marine sediment metagenome</name>
    <dbReference type="NCBI Taxonomy" id="412755"/>
    <lineage>
        <taxon>unclassified sequences</taxon>
        <taxon>metagenomes</taxon>
        <taxon>ecological metagenomes</taxon>
    </lineage>
</organism>
<evidence type="ECO:0000256" key="1">
    <source>
        <dbReference type="ARBA" id="ARBA00022723"/>
    </source>
</evidence>
<reference evidence="5" key="1">
    <citation type="journal article" date="2015" name="Nature">
        <title>Complex archaea that bridge the gap between prokaryotes and eukaryotes.</title>
        <authorList>
            <person name="Spang A."/>
            <person name="Saw J.H."/>
            <person name="Jorgensen S.L."/>
            <person name="Zaremba-Niedzwiedzka K."/>
            <person name="Martijn J."/>
            <person name="Lind A.E."/>
            <person name="van Eijk R."/>
            <person name="Schleper C."/>
            <person name="Guy L."/>
            <person name="Ettema T.J."/>
        </authorList>
    </citation>
    <scope>NUCLEOTIDE SEQUENCE</scope>
</reference>
<dbReference type="AlphaFoldDB" id="A0A0F9A2S1"/>
<proteinExistence type="predicted"/>
<keyword evidence="1" id="KW-0479">Metal-binding</keyword>
<evidence type="ECO:0000256" key="3">
    <source>
        <dbReference type="ARBA" id="ARBA00023014"/>
    </source>
</evidence>
<feature type="non-terminal residue" evidence="5">
    <location>
        <position position="29"/>
    </location>
</feature>
<dbReference type="InterPro" id="IPR006963">
    <property type="entry name" value="Mopterin_OxRdtase_4Fe-4S_dom"/>
</dbReference>
<dbReference type="PROSITE" id="PS51669">
    <property type="entry name" value="4FE4S_MOW_BIS_MGD"/>
    <property type="match status" value="1"/>
</dbReference>
<protein>
    <recommendedName>
        <fullName evidence="4">4Fe-4S Mo/W bis-MGD-type domain-containing protein</fullName>
    </recommendedName>
</protein>